<name>A0A183HE56_9BILA</name>
<reference evidence="4" key="1">
    <citation type="submission" date="2016-06" db="UniProtKB">
        <authorList>
            <consortium name="WormBaseParasite"/>
        </authorList>
    </citation>
    <scope>IDENTIFICATION</scope>
</reference>
<keyword evidence="1" id="KW-1133">Transmembrane helix</keyword>
<evidence type="ECO:0000313" key="3">
    <source>
        <dbReference type="Proteomes" id="UP000267606"/>
    </source>
</evidence>
<proteinExistence type="predicted"/>
<reference evidence="2 3" key="2">
    <citation type="submission" date="2018-11" db="EMBL/GenBank/DDBJ databases">
        <authorList>
            <consortium name="Pathogen Informatics"/>
        </authorList>
    </citation>
    <scope>NUCLEOTIDE SEQUENCE [LARGE SCALE GENOMIC DNA]</scope>
</reference>
<keyword evidence="3" id="KW-1185">Reference proteome</keyword>
<dbReference type="Proteomes" id="UP000267606">
    <property type="component" value="Unassembled WGS sequence"/>
</dbReference>
<dbReference type="EMBL" id="UZAJ01005135">
    <property type="protein sequence ID" value="VDO44259.1"/>
    <property type="molecule type" value="Genomic_DNA"/>
</dbReference>
<evidence type="ECO:0000313" key="2">
    <source>
        <dbReference type="EMBL" id="VDO44259.1"/>
    </source>
</evidence>
<accession>A0A183HE56</accession>
<dbReference type="AlphaFoldDB" id="A0A183HE56"/>
<dbReference type="STRING" id="387005.A0A183HE56"/>
<protein>
    <submittedName>
        <fullName evidence="2 4">Uncharacterized protein</fullName>
    </submittedName>
</protein>
<organism evidence="4">
    <name type="scientific">Onchocerca flexuosa</name>
    <dbReference type="NCBI Taxonomy" id="387005"/>
    <lineage>
        <taxon>Eukaryota</taxon>
        <taxon>Metazoa</taxon>
        <taxon>Ecdysozoa</taxon>
        <taxon>Nematoda</taxon>
        <taxon>Chromadorea</taxon>
        <taxon>Rhabditida</taxon>
        <taxon>Spirurina</taxon>
        <taxon>Spiruromorpha</taxon>
        <taxon>Filarioidea</taxon>
        <taxon>Onchocercidae</taxon>
        <taxon>Onchocerca</taxon>
    </lineage>
</organism>
<evidence type="ECO:0000256" key="1">
    <source>
        <dbReference type="SAM" id="Phobius"/>
    </source>
</evidence>
<keyword evidence="1" id="KW-0812">Transmembrane</keyword>
<feature type="transmembrane region" description="Helical" evidence="1">
    <location>
        <begin position="14"/>
        <end position="33"/>
    </location>
</feature>
<keyword evidence="1" id="KW-0472">Membrane</keyword>
<gene>
    <name evidence="2" type="ORF">OFLC_LOCUS5768</name>
</gene>
<sequence length="145" mass="16721">MLIDWWYSELAEMLFHNISILITSLIICTIISCKYQRKPKSLKFIDENDPQADTLYNIKTEIAFPKRISDEKQSSFKKDANIAMSWSREYESNMPQSLSLSSPKTVLNSTKYFKLASCDDTQTPSSPDRLNRMQTSPNSAIILRI</sequence>
<dbReference type="WBParaSite" id="OFLC_0000576701-mRNA-1">
    <property type="protein sequence ID" value="OFLC_0000576701-mRNA-1"/>
    <property type="gene ID" value="OFLC_0000576701"/>
</dbReference>
<evidence type="ECO:0000313" key="4">
    <source>
        <dbReference type="WBParaSite" id="OFLC_0000576701-mRNA-1"/>
    </source>
</evidence>